<dbReference type="OrthoDB" id="193703at2759"/>
<feature type="region of interest" description="Disordered" evidence="1">
    <location>
        <begin position="46"/>
        <end position="80"/>
    </location>
</feature>
<dbReference type="Proteomes" id="UP000193498">
    <property type="component" value="Unassembled WGS sequence"/>
</dbReference>
<dbReference type="STRING" id="1314790.A0A1Y1YXH4"/>
<protein>
    <recommendedName>
        <fullName evidence="2">Ubiquitin-protein ligase E3A N-terminal zinc-binding domain-containing protein</fullName>
    </recommendedName>
</protein>
<evidence type="ECO:0000259" key="2">
    <source>
        <dbReference type="Pfam" id="PF16558"/>
    </source>
</evidence>
<proteinExistence type="predicted"/>
<evidence type="ECO:0000256" key="1">
    <source>
        <dbReference type="SAM" id="MobiDB-lite"/>
    </source>
</evidence>
<keyword evidence="4" id="KW-1185">Reference proteome</keyword>
<accession>A0A1Y1YXH4</accession>
<dbReference type="InterPro" id="IPR042556">
    <property type="entry name" value="AZUL_sf"/>
</dbReference>
<evidence type="ECO:0000313" key="4">
    <source>
        <dbReference type="Proteomes" id="UP000193498"/>
    </source>
</evidence>
<dbReference type="Pfam" id="PF16558">
    <property type="entry name" value="AZUL"/>
    <property type="match status" value="1"/>
</dbReference>
<dbReference type="Gene3D" id="6.10.130.10">
    <property type="entry name" value="Ubiquitin-protein ligase E3A, N-terminal zinc-binding domain (AZUL)"/>
    <property type="match status" value="1"/>
</dbReference>
<feature type="domain" description="Ubiquitin-protein ligase E3A N-terminal zinc-binding" evidence="2">
    <location>
        <begin position="135"/>
        <end position="183"/>
    </location>
</feature>
<comment type="caution">
    <text evidence="3">The sequence shown here is derived from an EMBL/GenBank/DDBJ whole genome shotgun (WGS) entry which is preliminary data.</text>
</comment>
<feature type="non-terminal residue" evidence="3">
    <location>
        <position position="183"/>
    </location>
</feature>
<organism evidence="3 4">
    <name type="scientific">Basidiobolus meristosporus CBS 931.73</name>
    <dbReference type="NCBI Taxonomy" id="1314790"/>
    <lineage>
        <taxon>Eukaryota</taxon>
        <taxon>Fungi</taxon>
        <taxon>Fungi incertae sedis</taxon>
        <taxon>Zoopagomycota</taxon>
        <taxon>Entomophthoromycotina</taxon>
        <taxon>Basidiobolomycetes</taxon>
        <taxon>Basidiobolales</taxon>
        <taxon>Basidiobolaceae</taxon>
        <taxon>Basidiobolus</taxon>
    </lineage>
</organism>
<sequence length="183" mass="20376">MVIENFKRSETDHSNCILEHPPTTTDAVSSPTSEYNASEFLRKTPSSISCKNRSRNSLTSPILPSNTPLPRNSSLSLGGNTLKKTQSLKSLAEKAKSASFKQALCDPQLNQKLKKAVPKQWERDHSKDGHRAQYQKLVKRYYYQLTVGCCESNCRNRFCASCQASPNMTSESAAIFAVQLASR</sequence>
<evidence type="ECO:0000313" key="3">
    <source>
        <dbReference type="EMBL" id="ORY02584.1"/>
    </source>
</evidence>
<dbReference type="EMBL" id="MCFE01000055">
    <property type="protein sequence ID" value="ORY02584.1"/>
    <property type="molecule type" value="Genomic_DNA"/>
</dbReference>
<dbReference type="InterPro" id="IPR032353">
    <property type="entry name" value="AZUL"/>
</dbReference>
<dbReference type="InParanoid" id="A0A1Y1YXH4"/>
<dbReference type="AlphaFoldDB" id="A0A1Y1YXH4"/>
<gene>
    <name evidence="3" type="ORF">K493DRAFT_334536</name>
</gene>
<name>A0A1Y1YXH4_9FUNG</name>
<reference evidence="3 4" key="1">
    <citation type="submission" date="2016-07" db="EMBL/GenBank/DDBJ databases">
        <title>Pervasive Adenine N6-methylation of Active Genes in Fungi.</title>
        <authorList>
            <consortium name="DOE Joint Genome Institute"/>
            <person name="Mondo S.J."/>
            <person name="Dannebaum R.O."/>
            <person name="Kuo R.C."/>
            <person name="Labutti K."/>
            <person name="Haridas S."/>
            <person name="Kuo A."/>
            <person name="Salamov A."/>
            <person name="Ahrendt S.R."/>
            <person name="Lipzen A."/>
            <person name="Sullivan W."/>
            <person name="Andreopoulos W.B."/>
            <person name="Clum A."/>
            <person name="Lindquist E."/>
            <person name="Daum C."/>
            <person name="Ramamoorthy G.K."/>
            <person name="Gryganskyi A."/>
            <person name="Culley D."/>
            <person name="Magnuson J.K."/>
            <person name="James T.Y."/>
            <person name="O'Malley M.A."/>
            <person name="Stajich J.E."/>
            <person name="Spatafora J.W."/>
            <person name="Visel A."/>
            <person name="Grigoriev I.V."/>
        </authorList>
    </citation>
    <scope>NUCLEOTIDE SEQUENCE [LARGE SCALE GENOMIC DNA]</scope>
    <source>
        <strain evidence="3 4">CBS 931.73</strain>
    </source>
</reference>